<reference evidence="2" key="1">
    <citation type="journal article" date="2019" name="Int. J. Syst. Evol. Microbiol.">
        <title>The Global Catalogue of Microorganisms (GCM) 10K type strain sequencing project: providing services to taxonomists for standard genome sequencing and annotation.</title>
        <authorList>
            <consortium name="The Broad Institute Genomics Platform"/>
            <consortium name="The Broad Institute Genome Sequencing Center for Infectious Disease"/>
            <person name="Wu L."/>
            <person name="Ma J."/>
        </authorList>
    </citation>
    <scope>NUCLEOTIDE SEQUENCE [LARGE SCALE GENOMIC DNA]</scope>
    <source>
        <strain evidence="2">JCM 17190</strain>
    </source>
</reference>
<dbReference type="EMBL" id="BAABDF010000001">
    <property type="protein sequence ID" value="GAA3853383.1"/>
    <property type="molecule type" value="Genomic_DNA"/>
</dbReference>
<sequence length="117" mass="12794">MGQDRWHIVEEDGALTMARRLPARFDLAVEAVIEGGAGLRRGRIARQVLQDVWRALQNLRGFSPAARVVADGADLRITVGGQVAGVFAKANSEAIIADLINDPRRRARWMRHAGKAA</sequence>
<proteinExistence type="predicted"/>
<organism evidence="1 2">
    <name type="scientific">Celeribacter arenosi</name>
    <dbReference type="NCBI Taxonomy" id="792649"/>
    <lineage>
        <taxon>Bacteria</taxon>
        <taxon>Pseudomonadati</taxon>
        <taxon>Pseudomonadota</taxon>
        <taxon>Alphaproteobacteria</taxon>
        <taxon>Rhodobacterales</taxon>
        <taxon>Roseobacteraceae</taxon>
        <taxon>Celeribacter</taxon>
    </lineage>
</organism>
<dbReference type="RefSeq" id="WP_344841962.1">
    <property type="nucleotide sequence ID" value="NZ_BAABDF010000001.1"/>
</dbReference>
<gene>
    <name evidence="1" type="ORF">GCM10022404_00910</name>
</gene>
<dbReference type="Proteomes" id="UP001399917">
    <property type="component" value="Unassembled WGS sequence"/>
</dbReference>
<evidence type="ECO:0000313" key="2">
    <source>
        <dbReference type="Proteomes" id="UP001399917"/>
    </source>
</evidence>
<keyword evidence="2" id="KW-1185">Reference proteome</keyword>
<comment type="caution">
    <text evidence="1">The sequence shown here is derived from an EMBL/GenBank/DDBJ whole genome shotgun (WGS) entry which is preliminary data.</text>
</comment>
<name>A0ABP7JSM1_9RHOB</name>
<evidence type="ECO:0000313" key="1">
    <source>
        <dbReference type="EMBL" id="GAA3853383.1"/>
    </source>
</evidence>
<protein>
    <submittedName>
        <fullName evidence="1">Uncharacterized protein</fullName>
    </submittedName>
</protein>
<accession>A0ABP7JSM1</accession>